<feature type="compositionally biased region" description="Basic and acidic residues" evidence="1">
    <location>
        <begin position="110"/>
        <end position="126"/>
    </location>
</feature>
<protein>
    <submittedName>
        <fullName evidence="2">Uncharacterized protein</fullName>
    </submittedName>
</protein>
<dbReference type="KEGG" id="tasa:A1Q1_07795"/>
<gene>
    <name evidence="2" type="ORF">A1Q1_07795</name>
</gene>
<dbReference type="VEuPathDB" id="FungiDB:A1Q1_07795"/>
<feature type="region of interest" description="Disordered" evidence="1">
    <location>
        <begin position="106"/>
        <end position="171"/>
    </location>
</feature>
<comment type="caution">
    <text evidence="2">The sequence shown here is derived from an EMBL/GenBank/DDBJ whole genome shotgun (WGS) entry which is preliminary data.</text>
</comment>
<reference evidence="2 3" key="1">
    <citation type="journal article" date="2012" name="Eukaryot. Cell">
        <title>Draft genome sequence of CBS 2479, the standard type strain of Trichosporon asahii.</title>
        <authorList>
            <person name="Yang R.Y."/>
            <person name="Li H.T."/>
            <person name="Zhu H."/>
            <person name="Zhou G.P."/>
            <person name="Wang M."/>
            <person name="Wang L."/>
        </authorList>
    </citation>
    <scope>NUCLEOTIDE SEQUENCE [LARGE SCALE GENOMIC DNA]</scope>
    <source>
        <strain evidence="3">ATCC 90039 / CBS 2479 / JCM 2466 / KCTC 7840 / NCYC 2677 / UAMH 7654</strain>
    </source>
</reference>
<dbReference type="Proteomes" id="UP000002748">
    <property type="component" value="Unassembled WGS sequence"/>
</dbReference>
<organism evidence="2 3">
    <name type="scientific">Trichosporon asahii var. asahii (strain ATCC 90039 / CBS 2479 / JCM 2466 / KCTC 7840 / NBRC 103889/ NCYC 2677 / UAMH 7654)</name>
    <name type="common">Yeast</name>
    <dbReference type="NCBI Taxonomy" id="1186058"/>
    <lineage>
        <taxon>Eukaryota</taxon>
        <taxon>Fungi</taxon>
        <taxon>Dikarya</taxon>
        <taxon>Basidiomycota</taxon>
        <taxon>Agaricomycotina</taxon>
        <taxon>Tremellomycetes</taxon>
        <taxon>Trichosporonales</taxon>
        <taxon>Trichosporonaceae</taxon>
        <taxon>Trichosporon</taxon>
    </lineage>
</organism>
<dbReference type="EMBL" id="ALBS01000077">
    <property type="protein sequence ID" value="EJT51001.1"/>
    <property type="molecule type" value="Genomic_DNA"/>
</dbReference>
<evidence type="ECO:0000313" key="2">
    <source>
        <dbReference type="EMBL" id="EJT51001.1"/>
    </source>
</evidence>
<feature type="compositionally biased region" description="Basic and acidic residues" evidence="1">
    <location>
        <begin position="254"/>
        <end position="269"/>
    </location>
</feature>
<evidence type="ECO:0000313" key="3">
    <source>
        <dbReference type="Proteomes" id="UP000002748"/>
    </source>
</evidence>
<dbReference type="GeneID" id="25991307"/>
<feature type="region of interest" description="Disordered" evidence="1">
    <location>
        <begin position="245"/>
        <end position="269"/>
    </location>
</feature>
<dbReference type="HOGENOM" id="CLU_947282_0_0_1"/>
<name>J5TI23_TRIAS</name>
<proteinExistence type="predicted"/>
<evidence type="ECO:0000256" key="1">
    <source>
        <dbReference type="SAM" id="MobiDB-lite"/>
    </source>
</evidence>
<dbReference type="AlphaFoldDB" id="J5TI23"/>
<accession>J5TI23</accession>
<dbReference type="RefSeq" id="XP_014182282.1">
    <property type="nucleotide sequence ID" value="XM_014326807.1"/>
</dbReference>
<sequence>MPAHQFDQYIKRHAKLWDKFHQQVSEIKKDYSWKRDVLHAALTMNPEPDRVVEIIKQLYHYDLAEMQAIDKIKVQHSFDLGAHRAKLIGERMFKLVELIPGMENQKVKQKVGEVKTRKDKPADKPPAKRVTPPADNPTKPSVKEPAAKQPGAKKPTAKEPADQQPAAQPVSSTDNYDLLFQSAAAAPVADQNVPSILGTGNPTGILNSTSFIPSWPLYTSANPIAQAAPVYQPTFSYTFSSETFSSSPGTYGKRKADDKHKEAPTKKAATDKSNCDRFELLVEECDEDLPGFTL</sequence>